<proteinExistence type="predicted"/>
<evidence type="ECO:0000313" key="2">
    <source>
        <dbReference type="Proteomes" id="UP000008225"/>
    </source>
</evidence>
<reference evidence="1" key="2">
    <citation type="submission" date="2025-08" db="UniProtKB">
        <authorList>
            <consortium name="Ensembl"/>
        </authorList>
    </citation>
    <scope>IDENTIFICATION</scope>
</reference>
<dbReference type="GeneTree" id="ENSGT00940000161627"/>
<reference evidence="1" key="3">
    <citation type="submission" date="2025-09" db="UniProtKB">
        <authorList>
            <consortium name="Ensembl"/>
        </authorList>
    </citation>
    <scope>IDENTIFICATION</scope>
</reference>
<protein>
    <submittedName>
        <fullName evidence="1">Uncharacterized protein</fullName>
    </submittedName>
</protein>
<dbReference type="Ensembl" id="ENSCJAT00000144306.1">
    <property type="protein sequence ID" value="ENSCJAP00000092209.1"/>
    <property type="gene ID" value="ENSCJAG00000084558.1"/>
</dbReference>
<keyword evidence="2" id="KW-1185">Reference proteome</keyword>
<dbReference type="AlphaFoldDB" id="A0A8I3WLD3"/>
<name>A0A8I3WLD3_CALJA</name>
<reference evidence="1 2" key="1">
    <citation type="submission" date="2009-03" db="EMBL/GenBank/DDBJ databases">
        <authorList>
            <person name="Warren W."/>
            <person name="Ye L."/>
            <person name="Minx P."/>
            <person name="Worley K."/>
            <person name="Gibbs R."/>
            <person name="Wilson R.K."/>
        </authorList>
    </citation>
    <scope>NUCLEOTIDE SEQUENCE [LARGE SCALE GENOMIC DNA]</scope>
</reference>
<sequence length="96" mass="11134">MSMSIHPVSLPRWTTFQKEIDLKRNNPLSQLGSLSFAQAGVHWFNFSSLQPLSPRFKQFFCLSLLTSWDYRYAPPRLANFCIFSRDGISPCWSGWS</sequence>
<dbReference type="Proteomes" id="UP000008225">
    <property type="component" value="Chromosome 5"/>
</dbReference>
<organism evidence="1 2">
    <name type="scientific">Callithrix jacchus</name>
    <name type="common">White-tufted-ear marmoset</name>
    <name type="synonym">Simia Jacchus</name>
    <dbReference type="NCBI Taxonomy" id="9483"/>
    <lineage>
        <taxon>Eukaryota</taxon>
        <taxon>Metazoa</taxon>
        <taxon>Chordata</taxon>
        <taxon>Craniata</taxon>
        <taxon>Vertebrata</taxon>
        <taxon>Euteleostomi</taxon>
        <taxon>Mammalia</taxon>
        <taxon>Eutheria</taxon>
        <taxon>Euarchontoglires</taxon>
        <taxon>Primates</taxon>
        <taxon>Haplorrhini</taxon>
        <taxon>Platyrrhini</taxon>
        <taxon>Cebidae</taxon>
        <taxon>Callitrichinae</taxon>
        <taxon>Callithrix</taxon>
        <taxon>Callithrix</taxon>
    </lineage>
</organism>
<dbReference type="PANTHER" id="PTHR46254">
    <property type="entry name" value="PROTEIN GVQW1-RELATED"/>
    <property type="match status" value="1"/>
</dbReference>
<evidence type="ECO:0000313" key="1">
    <source>
        <dbReference type="Ensembl" id="ENSCJAP00000092209.1"/>
    </source>
</evidence>
<accession>A0A8I3WLD3</accession>